<evidence type="ECO:0000259" key="3">
    <source>
        <dbReference type="Pfam" id="PF00561"/>
    </source>
</evidence>
<dbReference type="InterPro" id="IPR029058">
    <property type="entry name" value="AB_hydrolase_fold"/>
</dbReference>
<proteinExistence type="predicted"/>
<comment type="caution">
    <text evidence="4">The sequence shown here is derived from an EMBL/GenBank/DDBJ whole genome shotgun (WGS) entry which is preliminary data.</text>
</comment>
<dbReference type="PRINTS" id="PR00412">
    <property type="entry name" value="EPOXHYDRLASE"/>
</dbReference>
<feature type="domain" description="AB hydrolase-1" evidence="3">
    <location>
        <begin position="61"/>
        <end position="178"/>
    </location>
</feature>
<evidence type="ECO:0000313" key="5">
    <source>
        <dbReference type="Proteomes" id="UP001500689"/>
    </source>
</evidence>
<dbReference type="PANTHER" id="PTHR43329">
    <property type="entry name" value="EPOXIDE HYDROLASE"/>
    <property type="match status" value="1"/>
</dbReference>
<evidence type="ECO:0000256" key="2">
    <source>
        <dbReference type="SAM" id="MobiDB-lite"/>
    </source>
</evidence>
<accession>A0ABP6V3D2</accession>
<dbReference type="SUPFAM" id="SSF53474">
    <property type="entry name" value="alpha/beta-Hydrolases"/>
    <property type="match status" value="1"/>
</dbReference>
<dbReference type="GO" id="GO:0016787">
    <property type="term" value="F:hydrolase activity"/>
    <property type="evidence" value="ECO:0007669"/>
    <property type="project" value="UniProtKB-KW"/>
</dbReference>
<feature type="region of interest" description="Disordered" evidence="2">
    <location>
        <begin position="1"/>
        <end position="24"/>
    </location>
</feature>
<dbReference type="Gene3D" id="3.40.50.1820">
    <property type="entry name" value="alpha/beta hydrolase"/>
    <property type="match status" value="1"/>
</dbReference>
<gene>
    <name evidence="4" type="ORF">GCM10022222_08910</name>
</gene>
<dbReference type="InterPro" id="IPR000073">
    <property type="entry name" value="AB_hydrolase_1"/>
</dbReference>
<evidence type="ECO:0000256" key="1">
    <source>
        <dbReference type="ARBA" id="ARBA00022801"/>
    </source>
</evidence>
<keyword evidence="1 4" id="KW-0378">Hydrolase</keyword>
<dbReference type="Pfam" id="PF00561">
    <property type="entry name" value="Abhydrolase_1"/>
    <property type="match status" value="1"/>
</dbReference>
<dbReference type="InterPro" id="IPR000639">
    <property type="entry name" value="Epox_hydrolase-like"/>
</dbReference>
<dbReference type="EMBL" id="BAAAZN010000001">
    <property type="protein sequence ID" value="GAA3528145.1"/>
    <property type="molecule type" value="Genomic_DNA"/>
</dbReference>
<evidence type="ECO:0000313" key="4">
    <source>
        <dbReference type="EMBL" id="GAA3528145.1"/>
    </source>
</evidence>
<dbReference type="Proteomes" id="UP001500689">
    <property type="component" value="Unassembled WGS sequence"/>
</dbReference>
<sequence>MNVRSSADVPRRSPTGTSPAPSAVDFATLPRLDEEFRQTFEARIVHTERVALHVVTGGRGPALLLLNGWPQTWYAWRHVMPELARHFTVVAAEPRGFGRSEKPPGGYDTGSLAADLVAVLAKLGHRRYVVAGHDVGMWIGYALAADHPGRVSRLAVAEANIPGVSEPPFFSSETVNNRLFHFGFNRLESLNEALVRGREELYFGHQFATKTAPGTTVGRDAIDHYVETLAAGPEALRASFAPYRALDETIRQNRERARTPLSVPVLAIGGAAGTGGQVGRTMSSLATHVDSRVLADCGHYPAEETPAEFLAVLLPFLLADSVPAHDEPGPTGS</sequence>
<organism evidence="4 5">
    <name type="scientific">Amycolatopsis ultiminotia</name>
    <dbReference type="NCBI Taxonomy" id="543629"/>
    <lineage>
        <taxon>Bacteria</taxon>
        <taxon>Bacillati</taxon>
        <taxon>Actinomycetota</taxon>
        <taxon>Actinomycetes</taxon>
        <taxon>Pseudonocardiales</taxon>
        <taxon>Pseudonocardiaceae</taxon>
        <taxon>Amycolatopsis</taxon>
    </lineage>
</organism>
<protein>
    <submittedName>
        <fullName evidence="4">Alpha/beta hydrolase</fullName>
    </submittedName>
</protein>
<keyword evidence="5" id="KW-1185">Reference proteome</keyword>
<reference evidence="5" key="1">
    <citation type="journal article" date="2019" name="Int. J. Syst. Evol. Microbiol.">
        <title>The Global Catalogue of Microorganisms (GCM) 10K type strain sequencing project: providing services to taxonomists for standard genome sequencing and annotation.</title>
        <authorList>
            <consortium name="The Broad Institute Genomics Platform"/>
            <consortium name="The Broad Institute Genome Sequencing Center for Infectious Disease"/>
            <person name="Wu L."/>
            <person name="Ma J."/>
        </authorList>
    </citation>
    <scope>NUCLEOTIDE SEQUENCE [LARGE SCALE GENOMIC DNA]</scope>
    <source>
        <strain evidence="5">JCM 16898</strain>
    </source>
</reference>
<name>A0ABP6V3D2_9PSEU</name>